<keyword evidence="10" id="KW-1185">Reference proteome</keyword>
<dbReference type="OrthoDB" id="4503395at2"/>
<proteinExistence type="inferred from homology"/>
<dbReference type="EC" id="1.2.1.88" evidence="2"/>
<evidence type="ECO:0000256" key="1">
    <source>
        <dbReference type="ARBA" id="ARBA00004786"/>
    </source>
</evidence>
<dbReference type="Pfam" id="PF00171">
    <property type="entry name" value="Aldedh"/>
    <property type="match status" value="1"/>
</dbReference>
<evidence type="ECO:0000256" key="5">
    <source>
        <dbReference type="ARBA" id="ARBA00048142"/>
    </source>
</evidence>
<evidence type="ECO:0000313" key="10">
    <source>
        <dbReference type="Proteomes" id="UP000325286"/>
    </source>
</evidence>
<evidence type="ECO:0000259" key="8">
    <source>
        <dbReference type="Pfam" id="PF00171"/>
    </source>
</evidence>
<evidence type="ECO:0000313" key="9">
    <source>
        <dbReference type="EMBL" id="QEG38405.1"/>
    </source>
</evidence>
<dbReference type="GO" id="GO:0010133">
    <property type="term" value="P:L-proline catabolic process to L-glutamate"/>
    <property type="evidence" value="ECO:0007669"/>
    <property type="project" value="TreeGrafter"/>
</dbReference>
<feature type="domain" description="Aldehyde dehydrogenase" evidence="8">
    <location>
        <begin position="19"/>
        <end position="464"/>
    </location>
</feature>
<dbReference type="InterPro" id="IPR029510">
    <property type="entry name" value="Ald_DH_CS_GLU"/>
</dbReference>
<dbReference type="EMBL" id="CP042914">
    <property type="protein sequence ID" value="QEG38405.1"/>
    <property type="molecule type" value="Genomic_DNA"/>
</dbReference>
<evidence type="ECO:0000256" key="7">
    <source>
        <dbReference type="RuleBase" id="RU003345"/>
    </source>
</evidence>
<sequence>MINTHLWIDGRDVHGAGAALSSRNPADASLVFNGTAASDEQVAAAFSAAERAQYDWARTPLAEREAIVLQYAELLGQREEELAQLITREIGKLPSDARGEVAAAIAKAQITIDAMHERRGDIDIPIEHGSRALRYRPLGPVLVLGPYNFPAHLPGGHLIPALLAGNTVVFKPSELAAAVGRWMIDRWTEAGLPAGVLNLIQGDATVARLAVDNPRTAGVFLTGGYAAGKAIHRQLAGRPEVLLALELGGNNPVVVASPSDPEQTAEKLSLSAFLSAGQRCTCARRLIVIDTPAGRQTVAALCERIDKLRCGLPHEQPEPDIGPMISARHANLLQQAEANFLAYGGHAIREVQQVGDCGALLRPGIVDMTDCHDAVDDEWFGPLLQLYWVKDFEAALQRAQATRYGLAAGLFGGDEAMFETFRQQVGAGVVNWNAPTTGASGRLPFGGLGASGNHRPAGYHTIDFCNDPIASLIIEPEESSP</sequence>
<dbReference type="InterPro" id="IPR050485">
    <property type="entry name" value="Proline_metab_enzyme"/>
</dbReference>
<dbReference type="InterPro" id="IPR016163">
    <property type="entry name" value="Ald_DH_C"/>
</dbReference>
<organism evidence="9 10">
    <name type="scientific">Roseimaritima ulvae</name>
    <dbReference type="NCBI Taxonomy" id="980254"/>
    <lineage>
        <taxon>Bacteria</taxon>
        <taxon>Pseudomonadati</taxon>
        <taxon>Planctomycetota</taxon>
        <taxon>Planctomycetia</taxon>
        <taxon>Pirellulales</taxon>
        <taxon>Pirellulaceae</taxon>
        <taxon>Roseimaritima</taxon>
    </lineage>
</organism>
<protein>
    <recommendedName>
        <fullName evidence="2">L-glutamate gamma-semialdehyde dehydrogenase</fullName>
        <ecNumber evidence="2">1.2.1.88</ecNumber>
    </recommendedName>
</protein>
<evidence type="ECO:0000256" key="3">
    <source>
        <dbReference type="ARBA" id="ARBA00023002"/>
    </source>
</evidence>
<dbReference type="Gene3D" id="3.40.605.10">
    <property type="entry name" value="Aldehyde Dehydrogenase, Chain A, domain 1"/>
    <property type="match status" value="1"/>
</dbReference>
<dbReference type="GO" id="GO:0009898">
    <property type="term" value="C:cytoplasmic side of plasma membrane"/>
    <property type="evidence" value="ECO:0007669"/>
    <property type="project" value="TreeGrafter"/>
</dbReference>
<dbReference type="NCBIfam" id="NF006992">
    <property type="entry name" value="PRK09457.1"/>
    <property type="match status" value="1"/>
</dbReference>
<dbReference type="InterPro" id="IPR016161">
    <property type="entry name" value="Ald_DH/histidinol_DH"/>
</dbReference>
<dbReference type="GO" id="GO:0003842">
    <property type="term" value="F:L-glutamate gamma-semialdehyde dehydrogenase activity"/>
    <property type="evidence" value="ECO:0007669"/>
    <property type="project" value="UniProtKB-EC"/>
</dbReference>
<name>A0A5B9QLJ6_9BACT</name>
<comment type="similarity">
    <text evidence="7">Belongs to the aldehyde dehydrogenase family.</text>
</comment>
<feature type="active site" evidence="6">
    <location>
        <position position="246"/>
    </location>
</feature>
<keyword evidence="4" id="KW-0520">NAD</keyword>
<evidence type="ECO:0000256" key="2">
    <source>
        <dbReference type="ARBA" id="ARBA00012884"/>
    </source>
</evidence>
<dbReference type="PROSITE" id="PS00070">
    <property type="entry name" value="ALDEHYDE_DEHYDR_CYS"/>
    <property type="match status" value="1"/>
</dbReference>
<evidence type="ECO:0000256" key="4">
    <source>
        <dbReference type="ARBA" id="ARBA00023027"/>
    </source>
</evidence>
<dbReference type="InterPro" id="IPR015590">
    <property type="entry name" value="Aldehyde_DH_dom"/>
</dbReference>
<comment type="pathway">
    <text evidence="1">Amino-acid degradation; L-proline degradation into L-glutamate; L-glutamate from L-proline: step 2/2.</text>
</comment>
<dbReference type="AlphaFoldDB" id="A0A5B9QLJ6"/>
<evidence type="ECO:0000256" key="6">
    <source>
        <dbReference type="PROSITE-ProRule" id="PRU10007"/>
    </source>
</evidence>
<dbReference type="PROSITE" id="PS00687">
    <property type="entry name" value="ALDEHYDE_DEHYDR_GLU"/>
    <property type="match status" value="1"/>
</dbReference>
<accession>A0A5B9QLJ6</accession>
<dbReference type="InterPro" id="IPR016162">
    <property type="entry name" value="Ald_DH_N"/>
</dbReference>
<dbReference type="SUPFAM" id="SSF53720">
    <property type="entry name" value="ALDH-like"/>
    <property type="match status" value="1"/>
</dbReference>
<dbReference type="Proteomes" id="UP000325286">
    <property type="component" value="Chromosome"/>
</dbReference>
<dbReference type="InterPro" id="IPR016160">
    <property type="entry name" value="Ald_DH_CS_CYS"/>
</dbReference>
<dbReference type="PANTHER" id="PTHR42862">
    <property type="entry name" value="DELTA-1-PYRROLINE-5-CARBOXYLATE DEHYDROGENASE 1, ISOFORM A-RELATED"/>
    <property type="match status" value="1"/>
</dbReference>
<reference evidence="9 10" key="1">
    <citation type="submission" date="2019-08" db="EMBL/GenBank/DDBJ databases">
        <title>Deep-cultivation of Planctomycetes and their phenomic and genomic characterization uncovers novel biology.</title>
        <authorList>
            <person name="Wiegand S."/>
            <person name="Jogler M."/>
            <person name="Boedeker C."/>
            <person name="Pinto D."/>
            <person name="Vollmers J."/>
            <person name="Rivas-Marin E."/>
            <person name="Kohn T."/>
            <person name="Peeters S.H."/>
            <person name="Heuer A."/>
            <person name="Rast P."/>
            <person name="Oberbeckmann S."/>
            <person name="Bunk B."/>
            <person name="Jeske O."/>
            <person name="Meyerdierks A."/>
            <person name="Storesund J.E."/>
            <person name="Kallscheuer N."/>
            <person name="Luecker S."/>
            <person name="Lage O.M."/>
            <person name="Pohl T."/>
            <person name="Merkel B.J."/>
            <person name="Hornburger P."/>
            <person name="Mueller R.-W."/>
            <person name="Bruemmer F."/>
            <person name="Labrenz M."/>
            <person name="Spormann A.M."/>
            <person name="Op den Camp H."/>
            <person name="Overmann J."/>
            <person name="Amann R."/>
            <person name="Jetten M.S.M."/>
            <person name="Mascher T."/>
            <person name="Medema M.H."/>
            <person name="Devos D.P."/>
            <person name="Kaster A.-K."/>
            <person name="Ovreas L."/>
            <person name="Rohde M."/>
            <person name="Galperin M.Y."/>
            <person name="Jogler C."/>
        </authorList>
    </citation>
    <scope>NUCLEOTIDE SEQUENCE [LARGE SCALE GENOMIC DNA]</scope>
    <source>
        <strain evidence="9 10">UC8</strain>
    </source>
</reference>
<keyword evidence="3 7" id="KW-0560">Oxidoreductase</keyword>
<comment type="catalytic activity">
    <reaction evidence="5">
        <text>L-glutamate 5-semialdehyde + NAD(+) + H2O = L-glutamate + NADH + 2 H(+)</text>
        <dbReference type="Rhea" id="RHEA:30235"/>
        <dbReference type="ChEBI" id="CHEBI:15377"/>
        <dbReference type="ChEBI" id="CHEBI:15378"/>
        <dbReference type="ChEBI" id="CHEBI:29985"/>
        <dbReference type="ChEBI" id="CHEBI:57540"/>
        <dbReference type="ChEBI" id="CHEBI:57945"/>
        <dbReference type="ChEBI" id="CHEBI:58066"/>
        <dbReference type="EC" id="1.2.1.88"/>
    </reaction>
</comment>
<dbReference type="RefSeq" id="WP_068134552.1">
    <property type="nucleotide sequence ID" value="NZ_CP042914.1"/>
</dbReference>
<gene>
    <name evidence="9" type="primary">astD</name>
    <name evidence="9" type="ORF">UC8_03620</name>
</gene>
<dbReference type="Gene3D" id="3.40.309.10">
    <property type="entry name" value="Aldehyde Dehydrogenase, Chain A, domain 2"/>
    <property type="match status" value="1"/>
</dbReference>
<dbReference type="KEGG" id="rul:UC8_03620"/>
<dbReference type="PANTHER" id="PTHR42862:SF1">
    <property type="entry name" value="DELTA-1-PYRROLINE-5-CARBOXYLATE DEHYDROGENASE 2, ISOFORM A-RELATED"/>
    <property type="match status" value="1"/>
</dbReference>